<evidence type="ECO:0000313" key="1">
    <source>
        <dbReference type="EMBL" id="CAE6420870.1"/>
    </source>
</evidence>
<reference evidence="1" key="1">
    <citation type="submission" date="2021-01" db="EMBL/GenBank/DDBJ databases">
        <authorList>
            <person name="Kaushik A."/>
        </authorList>
    </citation>
    <scope>NUCLEOTIDE SEQUENCE</scope>
    <source>
        <strain evidence="1">AG3-1AP</strain>
    </source>
</reference>
<dbReference type="AlphaFoldDB" id="A0A8H2X9I3"/>
<name>A0A8H2X9I3_9AGAM</name>
<proteinExistence type="predicted"/>
<dbReference type="EMBL" id="CAJMWV010000931">
    <property type="protein sequence ID" value="CAE6420870.1"/>
    <property type="molecule type" value="Genomic_DNA"/>
</dbReference>
<comment type="caution">
    <text evidence="1">The sequence shown here is derived from an EMBL/GenBank/DDBJ whole genome shotgun (WGS) entry which is preliminary data.</text>
</comment>
<organism evidence="1 2">
    <name type="scientific">Rhizoctonia solani</name>
    <dbReference type="NCBI Taxonomy" id="456999"/>
    <lineage>
        <taxon>Eukaryota</taxon>
        <taxon>Fungi</taxon>
        <taxon>Dikarya</taxon>
        <taxon>Basidiomycota</taxon>
        <taxon>Agaricomycotina</taxon>
        <taxon>Agaricomycetes</taxon>
        <taxon>Cantharellales</taxon>
        <taxon>Ceratobasidiaceae</taxon>
        <taxon>Rhizoctonia</taxon>
    </lineage>
</organism>
<accession>A0A8H2X9I3</accession>
<dbReference type="Proteomes" id="UP000663831">
    <property type="component" value="Unassembled WGS sequence"/>
</dbReference>
<evidence type="ECO:0000313" key="2">
    <source>
        <dbReference type="Proteomes" id="UP000663831"/>
    </source>
</evidence>
<sequence>MISMIWNPLIDRSPGSQKASVDEDGWSLFVFSAHTDSSSFPRRSTLYPDFGPTLSAFDKDITLGYWFDASNPRRCASH</sequence>
<gene>
    <name evidence="1" type="ORF">RDB_LOCUS32509</name>
</gene>
<protein>
    <submittedName>
        <fullName evidence="1">Uncharacterized protein</fullName>
    </submittedName>
</protein>